<name>A0A939NLX7_SERMA</name>
<proteinExistence type="predicted"/>
<protein>
    <submittedName>
        <fullName evidence="1">Uncharacterized protein</fullName>
    </submittedName>
</protein>
<sequence length="48" mass="4745">MKSAVLLGDPRRASHAIATVCPTAFSSCKNGASTPLALSSAPVSSSAK</sequence>
<dbReference type="AlphaFoldDB" id="A0A939NLX7"/>
<accession>A0A939NLX7</accession>
<gene>
    <name evidence="1" type="ORF">J4732_09230</name>
</gene>
<evidence type="ECO:0000313" key="1">
    <source>
        <dbReference type="EMBL" id="MBO2006811.1"/>
    </source>
</evidence>
<dbReference type="PROSITE" id="PS51257">
    <property type="entry name" value="PROKAR_LIPOPROTEIN"/>
    <property type="match status" value="1"/>
</dbReference>
<comment type="caution">
    <text evidence="1">The sequence shown here is derived from an EMBL/GenBank/DDBJ whole genome shotgun (WGS) entry which is preliminary data.</text>
</comment>
<dbReference type="EMBL" id="JAGETR010000051">
    <property type="protein sequence ID" value="MBO2006811.1"/>
    <property type="molecule type" value="Genomic_DNA"/>
</dbReference>
<organism evidence="1">
    <name type="scientific">Serratia marcescens</name>
    <dbReference type="NCBI Taxonomy" id="615"/>
    <lineage>
        <taxon>Bacteria</taxon>
        <taxon>Pseudomonadati</taxon>
        <taxon>Pseudomonadota</taxon>
        <taxon>Gammaproteobacteria</taxon>
        <taxon>Enterobacterales</taxon>
        <taxon>Yersiniaceae</taxon>
        <taxon>Serratia</taxon>
    </lineage>
</organism>
<reference evidence="1" key="1">
    <citation type="submission" date="2021-03" db="EMBL/GenBank/DDBJ databases">
        <title>Molecular epidemiology and mechanisms of colistin and carbapenem resistance in Enterobacteriaceae from clinical isolates, the environment and porcine samples in Pretoria, South Africa.</title>
        <authorList>
            <person name="Bogoshi D."/>
            <person name="Mbelle N.M."/>
            <person name="Naidoo V."/>
            <person name="Osei Sekyere J."/>
        </authorList>
    </citation>
    <scope>NUCLEOTIDE SEQUENCE</scope>
    <source>
        <strain evidence="1">C080</strain>
    </source>
</reference>